<dbReference type="EMBL" id="CEKZ01000003">
    <property type="protein sequence ID" value="CEQ02825.1"/>
    <property type="molecule type" value="Genomic_DNA"/>
</dbReference>
<protein>
    <submittedName>
        <fullName evidence="1">Uncharacterized protein</fullName>
    </submittedName>
</protein>
<organism evidence="1 2">
    <name type="scientific">Paraclostridium sordellii</name>
    <name type="common">Clostridium sordellii</name>
    <dbReference type="NCBI Taxonomy" id="1505"/>
    <lineage>
        <taxon>Bacteria</taxon>
        <taxon>Bacillati</taxon>
        <taxon>Bacillota</taxon>
        <taxon>Clostridia</taxon>
        <taxon>Peptostreptococcales</taxon>
        <taxon>Peptostreptococcaceae</taxon>
        <taxon>Paraclostridium</taxon>
    </lineage>
</organism>
<proteinExistence type="predicted"/>
<accession>A0A0C7R203</accession>
<reference evidence="1 2" key="1">
    <citation type="submission" date="2015-01" db="EMBL/GenBank/DDBJ databases">
        <authorList>
            <person name="Aslett A.Martin."/>
            <person name="De Silva Nishadi"/>
        </authorList>
    </citation>
    <scope>NUCLEOTIDE SEQUENCE [LARGE SCALE GENOMIC DNA]</scope>
    <source>
        <strain evidence="1 2">R28058</strain>
    </source>
</reference>
<evidence type="ECO:0000313" key="1">
    <source>
        <dbReference type="EMBL" id="CEQ02825.1"/>
    </source>
</evidence>
<gene>
    <name evidence="1" type="ORF">R28058_05581</name>
</gene>
<name>A0A0C7R203_PARSO</name>
<dbReference type="AlphaFoldDB" id="A0A0C7R203"/>
<sequence>MDTLINIGVVISDFILTAFSGDEWKKVRDMGKKKLKNN</sequence>
<dbReference type="Proteomes" id="UP000049127">
    <property type="component" value="Unassembled WGS sequence"/>
</dbReference>
<evidence type="ECO:0000313" key="2">
    <source>
        <dbReference type="Proteomes" id="UP000049127"/>
    </source>
</evidence>